<dbReference type="InterPro" id="IPR058148">
    <property type="entry name" value="M949_RS01915-like_dom"/>
</dbReference>
<gene>
    <name evidence="2" type="ORF">GCM10023313_39960</name>
</gene>
<keyword evidence="3" id="KW-1185">Reference proteome</keyword>
<sequence length="209" mass="23231">MAMRRLVFLSVFLIAQQSMAQVKSNNVTAAQLPKGMKFEGKFVKAIRFTDAGGEHLVLATETGETQSKANSDGDYREAALHVYEFKQSNGAWVKGWVVNDFVKECPVDITAAFIKNAIRVTDLDNNGEAEVWLMYKTACHGDVSPSDLKVIMYEAGKKYAMRGQSLVKMPGGEAEGGNYVFDGAFNTGAKVFKQFAQKLWNNYKLEDFK</sequence>
<evidence type="ECO:0000313" key="3">
    <source>
        <dbReference type="Proteomes" id="UP001501436"/>
    </source>
</evidence>
<proteinExistence type="predicted"/>
<reference evidence="3" key="1">
    <citation type="journal article" date="2019" name="Int. J. Syst. Evol. Microbiol.">
        <title>The Global Catalogue of Microorganisms (GCM) 10K type strain sequencing project: providing services to taxonomists for standard genome sequencing and annotation.</title>
        <authorList>
            <consortium name="The Broad Institute Genomics Platform"/>
            <consortium name="The Broad Institute Genome Sequencing Center for Infectious Disease"/>
            <person name="Wu L."/>
            <person name="Ma J."/>
        </authorList>
    </citation>
    <scope>NUCLEOTIDE SEQUENCE [LARGE SCALE GENOMIC DNA]</scope>
    <source>
        <strain evidence="3">JCM 18283</strain>
    </source>
</reference>
<comment type="caution">
    <text evidence="2">The sequence shown here is derived from an EMBL/GenBank/DDBJ whole genome shotgun (WGS) entry which is preliminary data.</text>
</comment>
<evidence type="ECO:0000313" key="2">
    <source>
        <dbReference type="EMBL" id="GAA4931065.1"/>
    </source>
</evidence>
<organism evidence="2 3">
    <name type="scientific">Mucilaginibacter defluvii</name>
    <dbReference type="NCBI Taxonomy" id="1196019"/>
    <lineage>
        <taxon>Bacteria</taxon>
        <taxon>Pseudomonadati</taxon>
        <taxon>Bacteroidota</taxon>
        <taxon>Sphingobacteriia</taxon>
        <taxon>Sphingobacteriales</taxon>
        <taxon>Sphingobacteriaceae</taxon>
        <taxon>Mucilaginibacter</taxon>
    </lineage>
</organism>
<dbReference type="Proteomes" id="UP001501436">
    <property type="component" value="Unassembled WGS sequence"/>
</dbReference>
<protein>
    <submittedName>
        <fullName evidence="2">Uncharacterized protein</fullName>
    </submittedName>
</protein>
<feature type="chain" id="PRO_5045434610" evidence="1">
    <location>
        <begin position="21"/>
        <end position="209"/>
    </location>
</feature>
<dbReference type="EMBL" id="BAABJI010000004">
    <property type="protein sequence ID" value="GAA4931065.1"/>
    <property type="molecule type" value="Genomic_DNA"/>
</dbReference>
<keyword evidence="1" id="KW-0732">Signal</keyword>
<feature type="signal peptide" evidence="1">
    <location>
        <begin position="1"/>
        <end position="20"/>
    </location>
</feature>
<dbReference type="NCBIfam" id="NF046077">
    <property type="entry name" value="LPS_M949_RS01915"/>
    <property type="match status" value="1"/>
</dbReference>
<evidence type="ECO:0000256" key="1">
    <source>
        <dbReference type="SAM" id="SignalP"/>
    </source>
</evidence>
<accession>A0ABP9G7K8</accession>
<name>A0ABP9G7K8_9SPHI</name>